<feature type="coiled-coil region" evidence="1">
    <location>
        <begin position="270"/>
        <end position="304"/>
    </location>
</feature>
<reference evidence="3 4" key="1">
    <citation type="journal article" date="2018" name="PLoS Pathog.">
        <title>Evolution of structural diversity of trichothecenes, a family of toxins produced by plant pathogenic and entomopathogenic fungi.</title>
        <authorList>
            <person name="Proctor R.H."/>
            <person name="McCormick S.P."/>
            <person name="Kim H.S."/>
            <person name="Cardoza R.E."/>
            <person name="Stanley A.M."/>
            <person name="Lindo L."/>
            <person name="Kelly A."/>
            <person name="Brown D.W."/>
            <person name="Lee T."/>
            <person name="Vaughan M.M."/>
            <person name="Alexander N.J."/>
            <person name="Busman M."/>
            <person name="Gutierrez S."/>
        </authorList>
    </citation>
    <scope>NUCLEOTIDE SEQUENCE [LARGE SCALE GENOMIC DNA]</scope>
    <source>
        <strain evidence="3 4">NRRL 13405</strain>
    </source>
</reference>
<evidence type="ECO:0000313" key="3">
    <source>
        <dbReference type="EMBL" id="RFN52431.1"/>
    </source>
</evidence>
<protein>
    <submittedName>
        <fullName evidence="3">Uncharacterized protein</fullName>
    </submittedName>
</protein>
<sequence length="345" mass="38939">MRTYSNDTWNNGMFLSQMTQPPIGNGTISVAQGQAANHPLRWPAIYRPYGLQTPVPTASSADPMDTSSSPKKRTDTMAALVENPNDDDDDEDDDDYADDSGFFEETSEDESVSTMNDDTPGSDTDSGEEPDGEDKTSPIPSASNQHDDLASITRKLNATKAHLSDVKRLMSKCEEDLDLLDDDVQAVHDSFGNRNISDKLAQTYSKIKMTALEFRKEHSRRIYGEGLDRDFQDALDNAAATFAEEWVNILKRHEESRQRDRTLIYINWQKALKEVEIEDCKKTIDSMEEEIEELRHEVKAIKIIDRVRDLGVEGIKALIATGKESLEYTFNIFDIEEDEECTCCD</sequence>
<feature type="compositionally biased region" description="Acidic residues" evidence="2">
    <location>
        <begin position="84"/>
        <end position="111"/>
    </location>
</feature>
<keyword evidence="1" id="KW-0175">Coiled coil</keyword>
<keyword evidence="4" id="KW-1185">Reference proteome</keyword>
<evidence type="ECO:0000313" key="4">
    <source>
        <dbReference type="Proteomes" id="UP000265631"/>
    </source>
</evidence>
<dbReference type="Proteomes" id="UP000265631">
    <property type="component" value="Unassembled WGS sequence"/>
</dbReference>
<evidence type="ECO:0000256" key="2">
    <source>
        <dbReference type="SAM" id="MobiDB-lite"/>
    </source>
</evidence>
<organism evidence="3 4">
    <name type="scientific">Fusarium flagelliforme</name>
    <dbReference type="NCBI Taxonomy" id="2675880"/>
    <lineage>
        <taxon>Eukaryota</taxon>
        <taxon>Fungi</taxon>
        <taxon>Dikarya</taxon>
        <taxon>Ascomycota</taxon>
        <taxon>Pezizomycotina</taxon>
        <taxon>Sordariomycetes</taxon>
        <taxon>Hypocreomycetidae</taxon>
        <taxon>Hypocreales</taxon>
        <taxon>Nectriaceae</taxon>
        <taxon>Fusarium</taxon>
        <taxon>Fusarium incarnatum-equiseti species complex</taxon>
    </lineage>
</organism>
<feature type="compositionally biased region" description="Polar residues" evidence="2">
    <location>
        <begin position="54"/>
        <end position="69"/>
    </location>
</feature>
<dbReference type="EMBL" id="PXXK01000067">
    <property type="protein sequence ID" value="RFN52431.1"/>
    <property type="molecule type" value="Genomic_DNA"/>
</dbReference>
<name>A0A395MWY0_9HYPO</name>
<proteinExistence type="predicted"/>
<evidence type="ECO:0000256" key="1">
    <source>
        <dbReference type="SAM" id="Coils"/>
    </source>
</evidence>
<comment type="caution">
    <text evidence="3">The sequence shown here is derived from an EMBL/GenBank/DDBJ whole genome shotgun (WGS) entry which is preliminary data.</text>
</comment>
<feature type="compositionally biased region" description="Polar residues" evidence="2">
    <location>
        <begin position="112"/>
        <end position="124"/>
    </location>
</feature>
<dbReference type="AlphaFoldDB" id="A0A395MWY0"/>
<gene>
    <name evidence="3" type="ORF">FIE12Z_3362</name>
</gene>
<feature type="region of interest" description="Disordered" evidence="2">
    <location>
        <begin position="53"/>
        <end position="146"/>
    </location>
</feature>
<accession>A0A395MWY0</accession>